<dbReference type="PANTHER" id="PTHR30487">
    <property type="entry name" value="TYPE 4 PREPILIN-LIKE PROTEINS LEADER PEPTIDE-PROCESSING ENZYME"/>
    <property type="match status" value="1"/>
</dbReference>
<feature type="transmembrane region" description="Helical" evidence="2">
    <location>
        <begin position="129"/>
        <end position="154"/>
    </location>
</feature>
<dbReference type="GO" id="GO:0006465">
    <property type="term" value="P:signal peptide processing"/>
    <property type="evidence" value="ECO:0007669"/>
    <property type="project" value="TreeGrafter"/>
</dbReference>
<keyword evidence="5" id="KW-1185">Reference proteome</keyword>
<dbReference type="InterPro" id="IPR000045">
    <property type="entry name" value="Prepilin_IV_endopep_pep"/>
</dbReference>
<feature type="transmembrane region" description="Helical" evidence="2">
    <location>
        <begin position="39"/>
        <end position="60"/>
    </location>
</feature>
<dbReference type="InterPro" id="IPR050882">
    <property type="entry name" value="Prepilin_peptidase/N-MTase"/>
</dbReference>
<dbReference type="GO" id="GO:0004190">
    <property type="term" value="F:aspartic-type endopeptidase activity"/>
    <property type="evidence" value="ECO:0007669"/>
    <property type="project" value="InterPro"/>
</dbReference>
<evidence type="ECO:0000259" key="3">
    <source>
        <dbReference type="Pfam" id="PF01478"/>
    </source>
</evidence>
<evidence type="ECO:0000313" key="4">
    <source>
        <dbReference type="EMBL" id="QCY46365.1"/>
    </source>
</evidence>
<gene>
    <name evidence="4" type="ORF">GcLGCM259_0603</name>
</gene>
<dbReference type="Proteomes" id="UP000307000">
    <property type="component" value="Chromosome"/>
</dbReference>
<keyword evidence="2" id="KW-0812">Transmembrane</keyword>
<dbReference type="Gene3D" id="1.20.120.1220">
    <property type="match status" value="1"/>
</dbReference>
<keyword evidence="2" id="KW-0472">Membrane</keyword>
<feature type="domain" description="Prepilin type IV endopeptidase peptidase" evidence="3">
    <location>
        <begin position="51"/>
        <end position="158"/>
    </location>
</feature>
<keyword evidence="2" id="KW-1133">Transmembrane helix</keyword>
<dbReference type="EMBL" id="CP034412">
    <property type="protein sequence ID" value="QCY46365.1"/>
    <property type="molecule type" value="Genomic_DNA"/>
</dbReference>
<dbReference type="KEGG" id="gcr:GcLGCM259_0603"/>
<name>A0A5B7WT17_9MICC</name>
<feature type="transmembrane region" description="Helical" evidence="2">
    <location>
        <begin position="97"/>
        <end position="117"/>
    </location>
</feature>
<proteinExistence type="inferred from homology"/>
<accession>A0A5B7WT17</accession>
<dbReference type="AlphaFoldDB" id="A0A5B7WT17"/>
<organism evidence="4 5">
    <name type="scientific">Glutamicibacter creatinolyticus</name>
    <dbReference type="NCBI Taxonomy" id="162496"/>
    <lineage>
        <taxon>Bacteria</taxon>
        <taxon>Bacillati</taxon>
        <taxon>Actinomycetota</taxon>
        <taxon>Actinomycetes</taxon>
        <taxon>Micrococcales</taxon>
        <taxon>Micrococcaceae</taxon>
        <taxon>Glutamicibacter</taxon>
    </lineage>
</organism>
<sequence>MPNAAYALYMVGLLLGEASRAGFVPAGVSLAALWTDGSWLRMAGVAYVLCFLYFGTRLSLTDIAVHRLPNRLVARWAGASAGLLLLISVLRGNLVDLLWAGLGLLLLGGGYLLVAVLGRGAMGMGDVKLAGVLGLNLGYFSLGSLLLATLFAFVSASLVVLGGMLLRKLSMKSHVPFGPFMILGAAIALGMTP</sequence>
<dbReference type="PANTHER" id="PTHR30487:SF0">
    <property type="entry name" value="PREPILIN LEADER PEPTIDASE_N-METHYLTRANSFERASE-RELATED"/>
    <property type="match status" value="1"/>
</dbReference>
<evidence type="ECO:0000256" key="2">
    <source>
        <dbReference type="SAM" id="Phobius"/>
    </source>
</evidence>
<dbReference type="GO" id="GO:0005886">
    <property type="term" value="C:plasma membrane"/>
    <property type="evidence" value="ECO:0007669"/>
    <property type="project" value="TreeGrafter"/>
</dbReference>
<evidence type="ECO:0000313" key="5">
    <source>
        <dbReference type="Proteomes" id="UP000307000"/>
    </source>
</evidence>
<protein>
    <recommendedName>
        <fullName evidence="3">Prepilin type IV endopeptidase peptidase domain-containing protein</fullName>
    </recommendedName>
</protein>
<comment type="similarity">
    <text evidence="1">Belongs to the peptidase A24 family.</text>
</comment>
<evidence type="ECO:0000256" key="1">
    <source>
        <dbReference type="ARBA" id="ARBA00005801"/>
    </source>
</evidence>
<feature type="transmembrane region" description="Helical" evidence="2">
    <location>
        <begin position="174"/>
        <end position="192"/>
    </location>
</feature>
<dbReference type="Pfam" id="PF01478">
    <property type="entry name" value="Peptidase_A24"/>
    <property type="match status" value="1"/>
</dbReference>
<reference evidence="4 5" key="1">
    <citation type="submission" date="2018-12" db="EMBL/GenBank/DDBJ databases">
        <title>Complete Genome Sequence of Glutamicibacter creatinolyticus strain LGCM259,isolated from an abscess of a 12-year-old mare in Italy.</title>
        <authorList>
            <person name="Santos R.G."/>
            <person name="Silva A.L."/>
            <person name="Seyffert N."/>
            <person name="Castro T.L.P."/>
            <person name="Attili A.R."/>
            <person name="Rifici C."/>
            <person name="Mazzullo G."/>
            <person name="Brenig B."/>
            <person name="Venanzi F."/>
            <person name="Azevedo V."/>
        </authorList>
    </citation>
    <scope>NUCLEOTIDE SEQUENCE [LARGE SCALE GENOMIC DNA]</scope>
    <source>
        <strain evidence="4 5">LGCM 259</strain>
    </source>
</reference>
<feature type="transmembrane region" description="Helical" evidence="2">
    <location>
        <begin position="72"/>
        <end position="91"/>
    </location>
</feature>